<proteinExistence type="predicted"/>
<accession>A0A2M4CF16</accession>
<dbReference type="AlphaFoldDB" id="A0A2M4CF16"/>
<reference evidence="1" key="1">
    <citation type="submission" date="2018-01" db="EMBL/GenBank/DDBJ databases">
        <title>An insight into the sialome of Amazonian anophelines.</title>
        <authorList>
            <person name="Ribeiro J.M."/>
            <person name="Scarpassa V."/>
            <person name="Calvo E."/>
        </authorList>
    </citation>
    <scope>NUCLEOTIDE SEQUENCE</scope>
    <source>
        <tissue evidence="1">Salivary glands</tissue>
    </source>
</reference>
<organism evidence="1">
    <name type="scientific">Anopheles marajoara</name>
    <dbReference type="NCBI Taxonomy" id="58244"/>
    <lineage>
        <taxon>Eukaryota</taxon>
        <taxon>Metazoa</taxon>
        <taxon>Ecdysozoa</taxon>
        <taxon>Arthropoda</taxon>
        <taxon>Hexapoda</taxon>
        <taxon>Insecta</taxon>
        <taxon>Pterygota</taxon>
        <taxon>Neoptera</taxon>
        <taxon>Endopterygota</taxon>
        <taxon>Diptera</taxon>
        <taxon>Nematocera</taxon>
        <taxon>Culicoidea</taxon>
        <taxon>Culicidae</taxon>
        <taxon>Anophelinae</taxon>
        <taxon>Anopheles</taxon>
    </lineage>
</organism>
<name>A0A2M4CF16_9DIPT</name>
<sequence>MAPTTPPLFFPSLSLSLLNALSRYIFRSFFDFSHYTPCLTTNNRNKKCFFFVKTREREKFPKNRPKRM</sequence>
<evidence type="ECO:0000313" key="1">
    <source>
        <dbReference type="EMBL" id="MBW63922.1"/>
    </source>
</evidence>
<dbReference type="EMBL" id="GGFJ01014781">
    <property type="protein sequence ID" value="MBW63922.1"/>
    <property type="molecule type" value="Transcribed_RNA"/>
</dbReference>
<protein>
    <submittedName>
        <fullName evidence="1">Putative secreted protein</fullName>
    </submittedName>
</protein>